<dbReference type="EMBL" id="GBXM01022159">
    <property type="protein sequence ID" value="JAH86418.1"/>
    <property type="molecule type" value="Transcribed_RNA"/>
</dbReference>
<dbReference type="AlphaFoldDB" id="A0A0E9WAA4"/>
<name>A0A0E9WAA4_ANGAN</name>
<organism evidence="1">
    <name type="scientific">Anguilla anguilla</name>
    <name type="common">European freshwater eel</name>
    <name type="synonym">Muraena anguilla</name>
    <dbReference type="NCBI Taxonomy" id="7936"/>
    <lineage>
        <taxon>Eukaryota</taxon>
        <taxon>Metazoa</taxon>
        <taxon>Chordata</taxon>
        <taxon>Craniata</taxon>
        <taxon>Vertebrata</taxon>
        <taxon>Euteleostomi</taxon>
        <taxon>Actinopterygii</taxon>
        <taxon>Neopterygii</taxon>
        <taxon>Teleostei</taxon>
        <taxon>Anguilliformes</taxon>
        <taxon>Anguillidae</taxon>
        <taxon>Anguilla</taxon>
    </lineage>
</organism>
<reference evidence="1" key="2">
    <citation type="journal article" date="2015" name="Fish Shellfish Immunol.">
        <title>Early steps in the European eel (Anguilla anguilla)-Vibrio vulnificus interaction in the gills: Role of the RtxA13 toxin.</title>
        <authorList>
            <person name="Callol A."/>
            <person name="Pajuelo D."/>
            <person name="Ebbesson L."/>
            <person name="Teles M."/>
            <person name="MacKenzie S."/>
            <person name="Amaro C."/>
        </authorList>
    </citation>
    <scope>NUCLEOTIDE SEQUENCE</scope>
</reference>
<sequence>MHYNIYFYEKICPRRLCERSFCYISSPLSHGIESDFKMKELELQFKCSENITGFSMVYMSFSLASIA</sequence>
<accession>A0A0E9WAA4</accession>
<evidence type="ECO:0000313" key="1">
    <source>
        <dbReference type="EMBL" id="JAH86418.1"/>
    </source>
</evidence>
<reference evidence="1" key="1">
    <citation type="submission" date="2014-11" db="EMBL/GenBank/DDBJ databases">
        <authorList>
            <person name="Amaro Gonzalez C."/>
        </authorList>
    </citation>
    <scope>NUCLEOTIDE SEQUENCE</scope>
</reference>
<proteinExistence type="predicted"/>
<protein>
    <submittedName>
        <fullName evidence="1">Uncharacterized protein</fullName>
    </submittedName>
</protein>